<dbReference type="GO" id="GO:0046654">
    <property type="term" value="P:tetrahydrofolate biosynthetic process"/>
    <property type="evidence" value="ECO:0007669"/>
    <property type="project" value="InterPro"/>
</dbReference>
<keyword evidence="4" id="KW-0521">NADP</keyword>
<dbReference type="Gene3D" id="3.40.430.10">
    <property type="entry name" value="Dihydrofolate Reductase, subunit A"/>
    <property type="match status" value="1"/>
</dbReference>
<dbReference type="GO" id="GO:0043168">
    <property type="term" value="F:anion binding"/>
    <property type="evidence" value="ECO:0007669"/>
    <property type="project" value="UniProtKB-ARBA"/>
</dbReference>
<dbReference type="SUPFAM" id="SSF53597">
    <property type="entry name" value="Dihydrofolate reductase-like"/>
    <property type="match status" value="1"/>
</dbReference>
<dbReference type="InterPro" id="IPR012259">
    <property type="entry name" value="DHFR"/>
</dbReference>
<dbReference type="EC" id="1.5.1.3" evidence="2"/>
<dbReference type="GO" id="GO:0006730">
    <property type="term" value="P:one-carbon metabolic process"/>
    <property type="evidence" value="ECO:0007669"/>
    <property type="project" value="UniProtKB-KW"/>
</dbReference>
<accession>A0A8D9FQU9</accession>
<dbReference type="GO" id="GO:0004146">
    <property type="term" value="F:dihydrofolate reductase activity"/>
    <property type="evidence" value="ECO:0007669"/>
    <property type="project" value="UniProtKB-EC"/>
</dbReference>
<dbReference type="EMBL" id="OU342829">
    <property type="protein sequence ID" value="CAG7579955.1"/>
    <property type="molecule type" value="Genomic_DNA"/>
</dbReference>
<keyword evidence="5" id="KW-0560">Oxidoreductase</keyword>
<dbReference type="GO" id="GO:0046452">
    <property type="term" value="P:dihydrofolate metabolic process"/>
    <property type="evidence" value="ECO:0007669"/>
    <property type="project" value="TreeGrafter"/>
</dbReference>
<dbReference type="PRINTS" id="PR00070">
    <property type="entry name" value="DHFR"/>
</dbReference>
<proteinExistence type="predicted"/>
<sequence length="162" mass="18806">MISIIVAMSENNVIGKDNQLIWKQSDDLKRFKELTSGKPVIMGRKTYDSIGRPLPNRLNIVVSRNKDLMIEGCIVVDDLGKAFKKAGYDKEVFIIGGSSIYKEAFKYASEIYLTMIHTEVKGDTYFYPESTILREFEETSREHNYSDENNEYNYSFINYKRI</sequence>
<dbReference type="GO" id="GO:0046655">
    <property type="term" value="P:folic acid metabolic process"/>
    <property type="evidence" value="ECO:0007669"/>
    <property type="project" value="TreeGrafter"/>
</dbReference>
<dbReference type="FunFam" id="3.40.430.10:FF:000001">
    <property type="entry name" value="Dihydrofolate reductase"/>
    <property type="match status" value="1"/>
</dbReference>
<dbReference type="PROSITE" id="PS51330">
    <property type="entry name" value="DHFR_2"/>
    <property type="match status" value="1"/>
</dbReference>
<feature type="domain" description="DHFR" evidence="6">
    <location>
        <begin position="1"/>
        <end position="161"/>
    </location>
</feature>
<reference evidence="7" key="1">
    <citation type="submission" date="2021-06" db="EMBL/GenBank/DDBJ databases">
        <authorList>
            <person name="Gannon L."/>
            <person name="Redgwell R T."/>
            <person name="Michniewski S."/>
            <person name="Harrison D C."/>
            <person name="Millard A."/>
        </authorList>
    </citation>
    <scope>NUCLEOTIDE SEQUENCE</scope>
</reference>
<gene>
    <name evidence="7" type="ORF">SLAVMIC_00177</name>
</gene>
<organism evidence="7">
    <name type="scientific">uncultured marine phage</name>
    <dbReference type="NCBI Taxonomy" id="707152"/>
    <lineage>
        <taxon>Viruses</taxon>
        <taxon>environmental samples</taxon>
    </lineage>
</organism>
<evidence type="ECO:0000313" key="7">
    <source>
        <dbReference type="EMBL" id="CAG7579955.1"/>
    </source>
</evidence>
<comment type="pathway">
    <text evidence="1">Cofactor biosynthesis; tetrahydrofolate biosynthesis; 5,6,7,8-tetrahydrofolate from 7,8-dihydrofolate: step 1/1.</text>
</comment>
<name>A0A8D9FQU9_9VIRU</name>
<dbReference type="PANTHER" id="PTHR48069:SF3">
    <property type="entry name" value="DIHYDROFOLATE REDUCTASE"/>
    <property type="match status" value="1"/>
</dbReference>
<dbReference type="InterPro" id="IPR024072">
    <property type="entry name" value="DHFR-like_dom_sf"/>
</dbReference>
<dbReference type="GO" id="GO:0050661">
    <property type="term" value="F:NADP binding"/>
    <property type="evidence" value="ECO:0007669"/>
    <property type="project" value="InterPro"/>
</dbReference>
<evidence type="ECO:0000256" key="4">
    <source>
        <dbReference type="ARBA" id="ARBA00022857"/>
    </source>
</evidence>
<dbReference type="InterPro" id="IPR001796">
    <property type="entry name" value="DHFR_dom"/>
</dbReference>
<keyword evidence="3" id="KW-0554">One-carbon metabolism</keyword>
<dbReference type="Pfam" id="PF00186">
    <property type="entry name" value="DHFR_1"/>
    <property type="match status" value="1"/>
</dbReference>
<evidence type="ECO:0000259" key="6">
    <source>
        <dbReference type="PROSITE" id="PS51330"/>
    </source>
</evidence>
<protein>
    <recommendedName>
        <fullName evidence="2">dihydrofolate reductase</fullName>
        <ecNumber evidence="2">1.5.1.3</ecNumber>
    </recommendedName>
</protein>
<dbReference type="CDD" id="cd00209">
    <property type="entry name" value="DHFR"/>
    <property type="match status" value="1"/>
</dbReference>
<dbReference type="PIRSF" id="PIRSF000194">
    <property type="entry name" value="DHFR"/>
    <property type="match status" value="1"/>
</dbReference>
<evidence type="ECO:0000256" key="2">
    <source>
        <dbReference type="ARBA" id="ARBA00012856"/>
    </source>
</evidence>
<evidence type="ECO:0000256" key="5">
    <source>
        <dbReference type="ARBA" id="ARBA00023002"/>
    </source>
</evidence>
<evidence type="ECO:0000256" key="1">
    <source>
        <dbReference type="ARBA" id="ARBA00004903"/>
    </source>
</evidence>
<dbReference type="PANTHER" id="PTHR48069">
    <property type="entry name" value="DIHYDROFOLATE REDUCTASE"/>
    <property type="match status" value="1"/>
</dbReference>
<evidence type="ECO:0000256" key="3">
    <source>
        <dbReference type="ARBA" id="ARBA00022563"/>
    </source>
</evidence>